<feature type="non-terminal residue" evidence="5">
    <location>
        <position position="1"/>
    </location>
</feature>
<keyword evidence="2 5" id="KW-0238">DNA-binding</keyword>
<proteinExistence type="predicted"/>
<evidence type="ECO:0000313" key="5">
    <source>
        <dbReference type="EMBL" id="SPM31254.1"/>
    </source>
</evidence>
<dbReference type="SMART" id="SM00421">
    <property type="entry name" value="HTH_LUXR"/>
    <property type="match status" value="1"/>
</dbReference>
<protein>
    <submittedName>
        <fullName evidence="5">DNA-binding response regulator, NarL/FixJ family, contains REC and HTH domains</fullName>
    </submittedName>
</protein>
<keyword evidence="6" id="KW-1185">Reference proteome</keyword>
<dbReference type="InterPro" id="IPR016032">
    <property type="entry name" value="Sig_transdc_resp-reg_C-effctor"/>
</dbReference>
<sequence>VLTLVAAGHSDADIATKLSLSPKTVGHHVESILDKLGAENRTQAAVRARPSELPG</sequence>
<dbReference type="GO" id="GO:0003677">
    <property type="term" value="F:DNA binding"/>
    <property type="evidence" value="ECO:0007669"/>
    <property type="project" value="UniProtKB-KW"/>
</dbReference>
<feature type="domain" description="HTH luxR-type" evidence="4">
    <location>
        <begin position="1"/>
        <end position="52"/>
    </location>
</feature>
<dbReference type="AlphaFoldDB" id="A0A2U3NII6"/>
<dbReference type="STRING" id="1841859.GCA_900157385_04768"/>
<accession>A0A2U3NII6</accession>
<dbReference type="Proteomes" id="UP000241595">
    <property type="component" value="Unassembled WGS sequence"/>
</dbReference>
<reference evidence="5 6" key="1">
    <citation type="submission" date="2017-01" db="EMBL/GenBank/DDBJ databases">
        <authorList>
            <consortium name="Urmite Genomes"/>
        </authorList>
    </citation>
    <scope>NUCLEOTIDE SEQUENCE [LARGE SCALE GENOMIC DNA]</scope>
    <source>
        <strain evidence="5 6">AB308</strain>
    </source>
</reference>
<keyword evidence="1" id="KW-0805">Transcription regulation</keyword>
<dbReference type="InterPro" id="IPR000792">
    <property type="entry name" value="Tscrpt_reg_LuxR_C"/>
</dbReference>
<dbReference type="Gene3D" id="1.10.10.10">
    <property type="entry name" value="Winged helix-like DNA-binding domain superfamily/Winged helix DNA-binding domain"/>
    <property type="match status" value="1"/>
</dbReference>
<evidence type="ECO:0000256" key="1">
    <source>
        <dbReference type="ARBA" id="ARBA00023015"/>
    </source>
</evidence>
<gene>
    <name evidence="5" type="ORF">MTAB308_4767</name>
</gene>
<dbReference type="PRINTS" id="PR00038">
    <property type="entry name" value="HTHLUXR"/>
</dbReference>
<name>A0A2U3NII6_9MYCO</name>
<dbReference type="EMBL" id="FTRV01000015">
    <property type="protein sequence ID" value="SPM31254.1"/>
    <property type="molecule type" value="Genomic_DNA"/>
</dbReference>
<dbReference type="PROSITE" id="PS50043">
    <property type="entry name" value="HTH_LUXR_2"/>
    <property type="match status" value="1"/>
</dbReference>
<evidence type="ECO:0000313" key="6">
    <source>
        <dbReference type="Proteomes" id="UP000241595"/>
    </source>
</evidence>
<dbReference type="CDD" id="cd06170">
    <property type="entry name" value="LuxR_C_like"/>
    <property type="match status" value="1"/>
</dbReference>
<keyword evidence="3" id="KW-0804">Transcription</keyword>
<dbReference type="PANTHER" id="PTHR44688:SF16">
    <property type="entry name" value="DNA-BINDING TRANSCRIPTIONAL ACTIVATOR DEVR_DOSR"/>
    <property type="match status" value="1"/>
</dbReference>
<dbReference type="Pfam" id="PF00196">
    <property type="entry name" value="GerE"/>
    <property type="match status" value="1"/>
</dbReference>
<evidence type="ECO:0000259" key="4">
    <source>
        <dbReference type="PROSITE" id="PS50043"/>
    </source>
</evidence>
<evidence type="ECO:0000256" key="2">
    <source>
        <dbReference type="ARBA" id="ARBA00023125"/>
    </source>
</evidence>
<organism evidence="5 6">
    <name type="scientific">Mycobacterium terramassiliense</name>
    <dbReference type="NCBI Taxonomy" id="1841859"/>
    <lineage>
        <taxon>Bacteria</taxon>
        <taxon>Bacillati</taxon>
        <taxon>Actinomycetota</taxon>
        <taxon>Actinomycetes</taxon>
        <taxon>Mycobacteriales</taxon>
        <taxon>Mycobacteriaceae</taxon>
        <taxon>Mycobacterium</taxon>
    </lineage>
</organism>
<evidence type="ECO:0000256" key="3">
    <source>
        <dbReference type="ARBA" id="ARBA00023163"/>
    </source>
</evidence>
<dbReference type="PANTHER" id="PTHR44688">
    <property type="entry name" value="DNA-BINDING TRANSCRIPTIONAL ACTIVATOR DEVR_DOSR"/>
    <property type="match status" value="1"/>
</dbReference>
<dbReference type="GO" id="GO:0006355">
    <property type="term" value="P:regulation of DNA-templated transcription"/>
    <property type="evidence" value="ECO:0007669"/>
    <property type="project" value="InterPro"/>
</dbReference>
<dbReference type="InterPro" id="IPR036388">
    <property type="entry name" value="WH-like_DNA-bd_sf"/>
</dbReference>
<dbReference type="SUPFAM" id="SSF46894">
    <property type="entry name" value="C-terminal effector domain of the bipartite response regulators"/>
    <property type="match status" value="1"/>
</dbReference>